<evidence type="ECO:0000313" key="2">
    <source>
        <dbReference type="EMBL" id="VDO97655.1"/>
    </source>
</evidence>
<name>A0A183FYU5_HELPZ</name>
<protein>
    <submittedName>
        <fullName evidence="2 4">Uncharacterized protein</fullName>
    </submittedName>
</protein>
<keyword evidence="3" id="KW-1185">Reference proteome</keyword>
<organism evidence="3 4">
    <name type="scientific">Heligmosomoides polygyrus</name>
    <name type="common">Parasitic roundworm</name>
    <dbReference type="NCBI Taxonomy" id="6339"/>
    <lineage>
        <taxon>Eukaryota</taxon>
        <taxon>Metazoa</taxon>
        <taxon>Ecdysozoa</taxon>
        <taxon>Nematoda</taxon>
        <taxon>Chromadorea</taxon>
        <taxon>Rhabditida</taxon>
        <taxon>Rhabditina</taxon>
        <taxon>Rhabditomorpha</taxon>
        <taxon>Strongyloidea</taxon>
        <taxon>Heligmosomidae</taxon>
        <taxon>Heligmosomoides</taxon>
    </lineage>
</organism>
<dbReference type="AlphaFoldDB" id="A0A183FYU5"/>
<evidence type="ECO:0000256" key="1">
    <source>
        <dbReference type="SAM" id="MobiDB-lite"/>
    </source>
</evidence>
<feature type="compositionally biased region" description="Polar residues" evidence="1">
    <location>
        <begin position="9"/>
        <end position="19"/>
    </location>
</feature>
<gene>
    <name evidence="2" type="ORF">HPBE_LOCUS13855</name>
</gene>
<evidence type="ECO:0000313" key="4">
    <source>
        <dbReference type="WBParaSite" id="HPBE_0001385401-mRNA-1"/>
    </source>
</evidence>
<reference evidence="2 3" key="1">
    <citation type="submission" date="2018-11" db="EMBL/GenBank/DDBJ databases">
        <authorList>
            <consortium name="Pathogen Informatics"/>
        </authorList>
    </citation>
    <scope>NUCLEOTIDE SEQUENCE [LARGE SCALE GENOMIC DNA]</scope>
</reference>
<feature type="region of interest" description="Disordered" evidence="1">
    <location>
        <begin position="1"/>
        <end position="35"/>
    </location>
</feature>
<dbReference type="EMBL" id="UZAH01028101">
    <property type="protein sequence ID" value="VDO97655.1"/>
    <property type="molecule type" value="Genomic_DNA"/>
</dbReference>
<sequence>MMIMPTPPWNANGNCQSPRNVLRRQREHAKPGERQNYDMVTNTRTASGETALVRKSRQARVAATNVDTFTAALASSEKMNRHLCGTEDKVLLQVEGHRLKP</sequence>
<accession>A0A183FYU5</accession>
<accession>A0A3P8DPR0</accession>
<proteinExistence type="predicted"/>
<evidence type="ECO:0000313" key="3">
    <source>
        <dbReference type="Proteomes" id="UP000050761"/>
    </source>
</evidence>
<dbReference type="WBParaSite" id="HPBE_0001385401-mRNA-1">
    <property type="protein sequence ID" value="HPBE_0001385401-mRNA-1"/>
    <property type="gene ID" value="HPBE_0001385401"/>
</dbReference>
<reference evidence="4" key="2">
    <citation type="submission" date="2019-09" db="UniProtKB">
        <authorList>
            <consortium name="WormBaseParasite"/>
        </authorList>
    </citation>
    <scope>IDENTIFICATION</scope>
</reference>
<dbReference type="Proteomes" id="UP000050761">
    <property type="component" value="Unassembled WGS sequence"/>
</dbReference>